<dbReference type="OrthoDB" id="9802792at2"/>
<dbReference type="Pfam" id="PF07411">
    <property type="entry name" value="DUF1508"/>
    <property type="match status" value="2"/>
</dbReference>
<evidence type="ECO:0000259" key="1">
    <source>
        <dbReference type="Pfam" id="PF07411"/>
    </source>
</evidence>
<dbReference type="PANTHER" id="PTHR40606:SF1">
    <property type="entry name" value="UPF0339 PROTEIN YEGP"/>
    <property type="match status" value="1"/>
</dbReference>
<dbReference type="InterPro" id="IPR036913">
    <property type="entry name" value="YegP-like_sf"/>
</dbReference>
<protein>
    <submittedName>
        <fullName evidence="2">Uncharacterized conserved protein</fullName>
    </submittedName>
</protein>
<feature type="domain" description="DUF1508" evidence="1">
    <location>
        <begin position="20"/>
        <end position="54"/>
    </location>
</feature>
<sequence length="121" mass="13554">MSRFIIKSAKDGVKFDLEINTHVVCTSQVYKSLNGCQNGIESVKKNASLHKVDDLTIEEKAQLSNPKFEVYQDKAGGFRFRLKASNGQIVAVSEDFKAKEDCLKVIELIAKEAYRAQIQKA</sequence>
<dbReference type="EMBL" id="FIZP01000001">
    <property type="protein sequence ID" value="CZE46617.1"/>
    <property type="molecule type" value="Genomic_DNA"/>
</dbReference>
<dbReference type="PANTHER" id="PTHR40606">
    <property type="match status" value="1"/>
</dbReference>
<dbReference type="SUPFAM" id="SSF160113">
    <property type="entry name" value="YegP-like"/>
    <property type="match status" value="2"/>
</dbReference>
<name>A0A128EDK4_9BACT</name>
<dbReference type="Proteomes" id="UP000069632">
    <property type="component" value="Unassembled WGS sequence"/>
</dbReference>
<dbReference type="Gene3D" id="3.30.160.160">
    <property type="entry name" value="YegP-like"/>
    <property type="match status" value="1"/>
</dbReference>
<dbReference type="Gene3D" id="2.30.29.80">
    <property type="match status" value="1"/>
</dbReference>
<dbReference type="InterPro" id="IPR010879">
    <property type="entry name" value="DUF1508"/>
</dbReference>
<organism evidence="2 3">
    <name type="scientific">Campylobacter geochelonis</name>
    <dbReference type="NCBI Taxonomy" id="1780362"/>
    <lineage>
        <taxon>Bacteria</taxon>
        <taxon>Pseudomonadati</taxon>
        <taxon>Campylobacterota</taxon>
        <taxon>Epsilonproteobacteria</taxon>
        <taxon>Campylobacterales</taxon>
        <taxon>Campylobacteraceae</taxon>
        <taxon>Campylobacter</taxon>
    </lineage>
</organism>
<feature type="domain" description="DUF1508" evidence="1">
    <location>
        <begin position="73"/>
        <end position="118"/>
    </location>
</feature>
<evidence type="ECO:0000313" key="2">
    <source>
        <dbReference type="EMBL" id="CZE46617.1"/>
    </source>
</evidence>
<accession>A0A128EDK4</accession>
<reference evidence="2 3" key="1">
    <citation type="submission" date="2016-02" db="EMBL/GenBank/DDBJ databases">
        <authorList>
            <consortium name="Pathogen Informatics"/>
        </authorList>
    </citation>
    <scope>NUCLEOTIDE SEQUENCE [LARGE SCALE GENOMIC DNA]</scope>
    <source>
        <strain evidence="2 3">RC20</strain>
    </source>
</reference>
<dbReference type="InterPro" id="IPR051141">
    <property type="entry name" value="UPF0339_domain"/>
</dbReference>
<dbReference type="AlphaFoldDB" id="A0A128EDK4"/>
<dbReference type="RefSeq" id="WP_075492997.1">
    <property type="nucleotide sequence ID" value="NZ_CP053844.1"/>
</dbReference>
<gene>
    <name evidence="2" type="ORF">ERS672216_00471</name>
</gene>
<proteinExistence type="predicted"/>
<evidence type="ECO:0000313" key="3">
    <source>
        <dbReference type="Proteomes" id="UP000069632"/>
    </source>
</evidence>
<keyword evidence="3" id="KW-1185">Reference proteome</keyword>